<evidence type="ECO:0000313" key="1">
    <source>
        <dbReference type="EMBL" id="KAF8571282.1"/>
    </source>
</evidence>
<sequence>MGGITDDQAISDSVFCLDLQNRMCTKIGTQKLPAYFHFVTYIPQFHEIYSFGGNVSVQPVQRTNTLHRFRMSHHPSLLAELAWNALVSLITNKGSFITLLRKWLGMHVKREDLPAASCKGYILHQIRRHMEDIQSTVLKQYRVHVSTFYDGTIQANPTFTSPFRSDSTHLLGAALQATAVTLLVHHGVSLGLYDIPAVFANSPVSKDSLVEWICVLRVVALDPDG</sequence>
<dbReference type="SUPFAM" id="SSF117281">
    <property type="entry name" value="Kelch motif"/>
    <property type="match status" value="1"/>
</dbReference>
<organism evidence="1 2">
    <name type="scientific">Paragonimus westermani</name>
    <dbReference type="NCBI Taxonomy" id="34504"/>
    <lineage>
        <taxon>Eukaryota</taxon>
        <taxon>Metazoa</taxon>
        <taxon>Spiralia</taxon>
        <taxon>Lophotrochozoa</taxon>
        <taxon>Platyhelminthes</taxon>
        <taxon>Trematoda</taxon>
        <taxon>Digenea</taxon>
        <taxon>Plagiorchiida</taxon>
        <taxon>Troglotremata</taxon>
        <taxon>Troglotrematidae</taxon>
        <taxon>Paragonimus</taxon>
    </lineage>
</organism>
<dbReference type="InterPro" id="IPR015915">
    <property type="entry name" value="Kelch-typ_b-propeller"/>
</dbReference>
<dbReference type="Proteomes" id="UP000699462">
    <property type="component" value="Unassembled WGS sequence"/>
</dbReference>
<protein>
    <submittedName>
        <fullName evidence="1">Uncharacterized protein</fullName>
    </submittedName>
</protein>
<accession>A0A8T0DVX2</accession>
<dbReference type="AlphaFoldDB" id="A0A8T0DVX2"/>
<dbReference type="OrthoDB" id="7676067at2759"/>
<name>A0A8T0DVX2_9TREM</name>
<proteinExistence type="predicted"/>
<reference evidence="1 2" key="1">
    <citation type="submission" date="2019-07" db="EMBL/GenBank/DDBJ databases">
        <title>Annotation for the trematode Paragonimus westermani.</title>
        <authorList>
            <person name="Choi Y.-J."/>
        </authorList>
    </citation>
    <scope>NUCLEOTIDE SEQUENCE [LARGE SCALE GENOMIC DNA]</scope>
    <source>
        <strain evidence="1">180907_Pwestermani</strain>
    </source>
</reference>
<dbReference type="EMBL" id="JTDF01000608">
    <property type="protein sequence ID" value="KAF8571282.1"/>
    <property type="molecule type" value="Genomic_DNA"/>
</dbReference>
<keyword evidence="2" id="KW-1185">Reference proteome</keyword>
<gene>
    <name evidence="1" type="ORF">P879_05769</name>
</gene>
<evidence type="ECO:0000313" key="2">
    <source>
        <dbReference type="Proteomes" id="UP000699462"/>
    </source>
</evidence>
<comment type="caution">
    <text evidence="1">The sequence shown here is derived from an EMBL/GenBank/DDBJ whole genome shotgun (WGS) entry which is preliminary data.</text>
</comment>